<comment type="caution">
    <text evidence="2">The sequence shown here is derived from an EMBL/GenBank/DDBJ whole genome shotgun (WGS) entry which is preliminary data.</text>
</comment>
<sequence length="121" mass="12424">MPSERLAPMLASSTHGVAILRGINKGFCDGGRGINLPLHLSFVIRVFILDSFCCYVDASVPVLPILAATGADGATEPLPEQIMPPSEGDTMSSSNPAGSDNKEPGTPGGTLESAPMESVGL</sequence>
<organism evidence="2 3">
    <name type="scientific">Acer negundo</name>
    <name type="common">Box elder</name>
    <dbReference type="NCBI Taxonomy" id="4023"/>
    <lineage>
        <taxon>Eukaryota</taxon>
        <taxon>Viridiplantae</taxon>
        <taxon>Streptophyta</taxon>
        <taxon>Embryophyta</taxon>
        <taxon>Tracheophyta</taxon>
        <taxon>Spermatophyta</taxon>
        <taxon>Magnoliopsida</taxon>
        <taxon>eudicotyledons</taxon>
        <taxon>Gunneridae</taxon>
        <taxon>Pentapetalae</taxon>
        <taxon>rosids</taxon>
        <taxon>malvids</taxon>
        <taxon>Sapindales</taxon>
        <taxon>Sapindaceae</taxon>
        <taxon>Hippocastanoideae</taxon>
        <taxon>Acereae</taxon>
        <taxon>Acer</taxon>
    </lineage>
</organism>
<gene>
    <name evidence="2" type="ORF">LWI28_025763</name>
</gene>
<evidence type="ECO:0000256" key="1">
    <source>
        <dbReference type="SAM" id="MobiDB-lite"/>
    </source>
</evidence>
<keyword evidence="3" id="KW-1185">Reference proteome</keyword>
<reference evidence="2" key="2">
    <citation type="submission" date="2023-02" db="EMBL/GenBank/DDBJ databases">
        <authorList>
            <person name="Swenson N.G."/>
            <person name="Wegrzyn J.L."/>
            <person name="Mcevoy S.L."/>
        </authorList>
    </citation>
    <scope>NUCLEOTIDE SEQUENCE</scope>
    <source>
        <strain evidence="2">91603</strain>
        <tissue evidence="2">Leaf</tissue>
    </source>
</reference>
<dbReference type="AlphaFoldDB" id="A0AAD5P0D5"/>
<dbReference type="EMBL" id="JAJSOW010000004">
    <property type="protein sequence ID" value="KAI9192633.1"/>
    <property type="molecule type" value="Genomic_DNA"/>
</dbReference>
<evidence type="ECO:0000313" key="3">
    <source>
        <dbReference type="Proteomes" id="UP001064489"/>
    </source>
</evidence>
<accession>A0AAD5P0D5</accession>
<feature type="region of interest" description="Disordered" evidence="1">
    <location>
        <begin position="72"/>
        <end position="121"/>
    </location>
</feature>
<name>A0AAD5P0D5_ACENE</name>
<dbReference type="Proteomes" id="UP001064489">
    <property type="component" value="Chromosome 6"/>
</dbReference>
<proteinExistence type="predicted"/>
<reference evidence="2" key="1">
    <citation type="journal article" date="2022" name="Plant J.">
        <title>Strategies of tolerance reflected in two North American maple genomes.</title>
        <authorList>
            <person name="McEvoy S.L."/>
            <person name="Sezen U.U."/>
            <person name="Trouern-Trend A."/>
            <person name="McMahon S.M."/>
            <person name="Schaberg P.G."/>
            <person name="Yang J."/>
            <person name="Wegrzyn J.L."/>
            <person name="Swenson N.G."/>
        </authorList>
    </citation>
    <scope>NUCLEOTIDE SEQUENCE</scope>
    <source>
        <strain evidence="2">91603</strain>
    </source>
</reference>
<evidence type="ECO:0000313" key="2">
    <source>
        <dbReference type="EMBL" id="KAI9192633.1"/>
    </source>
</evidence>
<feature type="compositionally biased region" description="Polar residues" evidence="1">
    <location>
        <begin position="89"/>
        <end position="98"/>
    </location>
</feature>
<protein>
    <submittedName>
        <fullName evidence="2">Uncharacterized protein</fullName>
    </submittedName>
</protein>